<name>A0AAE1DZA0_9GAST</name>
<evidence type="ECO:0000256" key="1">
    <source>
        <dbReference type="ARBA" id="ARBA00004123"/>
    </source>
</evidence>
<feature type="compositionally biased region" description="Polar residues" evidence="10">
    <location>
        <begin position="1758"/>
        <end position="1768"/>
    </location>
</feature>
<feature type="region of interest" description="Disordered" evidence="10">
    <location>
        <begin position="1726"/>
        <end position="1806"/>
    </location>
</feature>
<feature type="compositionally biased region" description="Low complexity" evidence="10">
    <location>
        <begin position="498"/>
        <end position="515"/>
    </location>
</feature>
<evidence type="ECO:0000313" key="14">
    <source>
        <dbReference type="EMBL" id="KAK3788521.1"/>
    </source>
</evidence>
<keyword evidence="7 9" id="KW-0804">Transcription</keyword>
<feature type="compositionally biased region" description="Low complexity" evidence="10">
    <location>
        <begin position="591"/>
        <end position="601"/>
    </location>
</feature>
<feature type="compositionally biased region" description="Polar residues" evidence="10">
    <location>
        <begin position="658"/>
        <end position="670"/>
    </location>
</feature>
<feature type="region of interest" description="Disordered" evidence="10">
    <location>
        <begin position="791"/>
        <end position="813"/>
    </location>
</feature>
<evidence type="ECO:0000256" key="9">
    <source>
        <dbReference type="RuleBase" id="RU364134"/>
    </source>
</evidence>
<dbReference type="GO" id="GO:0016592">
    <property type="term" value="C:mediator complex"/>
    <property type="evidence" value="ECO:0007669"/>
    <property type="project" value="InterPro"/>
</dbReference>
<dbReference type="PANTHER" id="PTHR48249">
    <property type="entry name" value="MEDIATOR OF RNA POLYMERASE II TRANSCRIPTION SUBUNIT 13"/>
    <property type="match status" value="1"/>
</dbReference>
<evidence type="ECO:0000259" key="13">
    <source>
        <dbReference type="Pfam" id="PF18296"/>
    </source>
</evidence>
<dbReference type="InterPro" id="IPR051139">
    <property type="entry name" value="Mediator_complx_sub13"/>
</dbReference>
<dbReference type="PANTHER" id="PTHR48249:SF3">
    <property type="entry name" value="MEDIATOR OF RNA POLYMERASE II TRANSCRIPTION SUBUNIT 13"/>
    <property type="match status" value="1"/>
</dbReference>
<evidence type="ECO:0000256" key="8">
    <source>
        <dbReference type="ARBA" id="ARBA00023242"/>
    </source>
</evidence>
<feature type="region of interest" description="Disordered" evidence="10">
    <location>
        <begin position="490"/>
        <end position="515"/>
    </location>
</feature>
<evidence type="ECO:0000256" key="3">
    <source>
        <dbReference type="ARBA" id="ARBA00019618"/>
    </source>
</evidence>
<keyword evidence="8 9" id="KW-0539">Nucleus</keyword>
<evidence type="ECO:0000256" key="10">
    <source>
        <dbReference type="SAM" id="MobiDB-lite"/>
    </source>
</evidence>
<dbReference type="Pfam" id="PF11597">
    <property type="entry name" value="Med13_N"/>
    <property type="match status" value="1"/>
</dbReference>
<comment type="subcellular location">
    <subcellularLocation>
        <location evidence="1 9">Nucleus</location>
    </subcellularLocation>
</comment>
<evidence type="ECO:0000256" key="4">
    <source>
        <dbReference type="ARBA" id="ARBA00022491"/>
    </source>
</evidence>
<keyword evidence="4 9" id="KW-0678">Repressor</keyword>
<comment type="similarity">
    <text evidence="2 9">Belongs to the Mediator complex subunit 13 family.</text>
</comment>
<feature type="region of interest" description="Disordered" evidence="10">
    <location>
        <begin position="707"/>
        <end position="726"/>
    </location>
</feature>
<feature type="region of interest" description="Disordered" evidence="10">
    <location>
        <begin position="1263"/>
        <end position="1287"/>
    </location>
</feature>
<accession>A0AAE1DZA0</accession>
<feature type="compositionally biased region" description="Low complexity" evidence="10">
    <location>
        <begin position="411"/>
        <end position="427"/>
    </location>
</feature>
<dbReference type="GO" id="GO:0003713">
    <property type="term" value="F:transcription coactivator activity"/>
    <property type="evidence" value="ECO:0007669"/>
    <property type="project" value="TreeGrafter"/>
</dbReference>
<dbReference type="Proteomes" id="UP001283361">
    <property type="component" value="Unassembled WGS sequence"/>
</dbReference>
<evidence type="ECO:0000313" key="15">
    <source>
        <dbReference type="Proteomes" id="UP001283361"/>
    </source>
</evidence>
<dbReference type="InterPro" id="IPR009401">
    <property type="entry name" value="Med13_C"/>
</dbReference>
<gene>
    <name evidence="14" type="ORF">RRG08_030222</name>
</gene>
<protein>
    <recommendedName>
        <fullName evidence="3 9">Mediator of RNA polymerase II transcription subunit 13</fullName>
    </recommendedName>
</protein>
<evidence type="ECO:0000256" key="6">
    <source>
        <dbReference type="ARBA" id="ARBA00023159"/>
    </source>
</evidence>
<dbReference type="InterPro" id="IPR041285">
    <property type="entry name" value="MID_MedPIWI"/>
</dbReference>
<feature type="domain" description="Mediator complex subunit Med13 N-terminal" evidence="12">
    <location>
        <begin position="12"/>
        <end position="233"/>
    </location>
</feature>
<dbReference type="InterPro" id="IPR021643">
    <property type="entry name" value="Mediator_Med13_N"/>
</dbReference>
<feature type="compositionally biased region" description="Polar residues" evidence="10">
    <location>
        <begin position="1267"/>
        <end position="1287"/>
    </location>
</feature>
<feature type="compositionally biased region" description="Polar residues" evidence="10">
    <location>
        <begin position="624"/>
        <end position="633"/>
    </location>
</feature>
<evidence type="ECO:0000259" key="12">
    <source>
        <dbReference type="Pfam" id="PF11597"/>
    </source>
</evidence>
<reference evidence="14" key="1">
    <citation type="journal article" date="2023" name="G3 (Bethesda)">
        <title>A reference genome for the long-term kleptoplast-retaining sea slug Elysia crispata morphotype clarki.</title>
        <authorList>
            <person name="Eastman K.E."/>
            <person name="Pendleton A.L."/>
            <person name="Shaikh M.A."/>
            <person name="Suttiyut T."/>
            <person name="Ogas R."/>
            <person name="Tomko P."/>
            <person name="Gavelis G."/>
            <person name="Widhalm J.R."/>
            <person name="Wisecaver J.H."/>
        </authorList>
    </citation>
    <scope>NUCLEOTIDE SEQUENCE</scope>
    <source>
        <strain evidence="14">ECLA1</strain>
    </source>
</reference>
<proteinExistence type="inferred from homology"/>
<feature type="domain" description="Mediator complex subunit Med13 C-terminal" evidence="11">
    <location>
        <begin position="1929"/>
        <end position="2323"/>
    </location>
</feature>
<feature type="compositionally biased region" description="Low complexity" evidence="10">
    <location>
        <begin position="613"/>
        <end position="623"/>
    </location>
</feature>
<dbReference type="GO" id="GO:0045944">
    <property type="term" value="P:positive regulation of transcription by RNA polymerase II"/>
    <property type="evidence" value="ECO:0007669"/>
    <property type="project" value="TreeGrafter"/>
</dbReference>
<comment type="subunit">
    <text evidence="9">Component of the Mediator complex.</text>
</comment>
<dbReference type="Pfam" id="PF06333">
    <property type="entry name" value="Med13_C"/>
    <property type="match status" value="1"/>
</dbReference>
<feature type="compositionally biased region" description="Low complexity" evidence="10">
    <location>
        <begin position="1741"/>
        <end position="1757"/>
    </location>
</feature>
<feature type="region of interest" description="Disordered" evidence="10">
    <location>
        <begin position="591"/>
        <end position="696"/>
    </location>
</feature>
<evidence type="ECO:0000256" key="7">
    <source>
        <dbReference type="ARBA" id="ARBA00023163"/>
    </source>
</evidence>
<evidence type="ECO:0000259" key="11">
    <source>
        <dbReference type="Pfam" id="PF06333"/>
    </source>
</evidence>
<comment type="function">
    <text evidence="9">Component of the Mediator complex, a coactivator involved in regulated transcription of nearly all RNA polymerase II-dependent genes. Mediator functions as a bridge to convey information from gene-specific regulatory proteins to the basal RNA polymerase II transcription machinery. Mediator is recruited to promoters by direct interactions with regulatory proteins and serves as a scaffold for the assembly of a functional preinitiation complex with RNA polymerase II and the general transcription factors.</text>
</comment>
<feature type="domain" description="MID" evidence="13">
    <location>
        <begin position="1620"/>
        <end position="1893"/>
    </location>
</feature>
<keyword evidence="6 9" id="KW-0010">Activator</keyword>
<keyword evidence="5 9" id="KW-0805">Transcription regulation</keyword>
<feature type="region of interest" description="Disordered" evidence="10">
    <location>
        <begin position="1077"/>
        <end position="1123"/>
    </location>
</feature>
<comment type="caution">
    <text evidence="14">The sequence shown here is derived from an EMBL/GenBank/DDBJ whole genome shotgun (WGS) entry which is preliminary data.</text>
</comment>
<dbReference type="Pfam" id="PF18296">
    <property type="entry name" value="MID_MedPIWI"/>
    <property type="match status" value="1"/>
</dbReference>
<evidence type="ECO:0000256" key="2">
    <source>
        <dbReference type="ARBA" id="ARBA00009354"/>
    </source>
</evidence>
<feature type="region of interest" description="Disordered" evidence="10">
    <location>
        <begin position="880"/>
        <end position="927"/>
    </location>
</feature>
<feature type="compositionally biased region" description="Polar residues" evidence="10">
    <location>
        <begin position="712"/>
        <end position="726"/>
    </location>
</feature>
<evidence type="ECO:0000256" key="5">
    <source>
        <dbReference type="ARBA" id="ARBA00023015"/>
    </source>
</evidence>
<feature type="region of interest" description="Disordered" evidence="10">
    <location>
        <begin position="967"/>
        <end position="1064"/>
    </location>
</feature>
<feature type="region of interest" description="Disordered" evidence="10">
    <location>
        <begin position="387"/>
        <end position="427"/>
    </location>
</feature>
<keyword evidence="15" id="KW-1185">Reference proteome</keyword>
<sequence length="2334" mass="253280">MSHPNPSGNGCSLEDCLTNLFALTDLCGIKWRRLASDNADNIEQLEDPVLVGFSRCISNDILCVWRRMQRDPEQRQPDFINCSKELWIFWYGDEPENLRQALSPELGLKEIESGTWDRDKDKDNGLTYECRTLLFKALHNLIERNLLLKNFVRLGRWYVLPYDHGSGDLGVHLSFCFHYFLHGESQVCASIEVKLRPPVWKLTNHHISLVQDNQASIQVILAPHGLSGMLTGVTYQDNELISPAAKMFEEWAGYYPVKDNPGGPSAGSGGLGPGSLGDAGVGRDDCSGMGVSGGFFGSTLGNGSGNSGGTNKVPNMVEVVVGGTRMAYPSCYVLVCEGDELPGGGSVLQPLHHQQHQQQHPVQHLLPSLQQHHSNLLQVGAGMGRTLGRSVSHLSPPPSPMDSTSLLMDTGQSQLPQSGLSSQPSQQQNLGLKAVGLPGSVIGGGPLGASTTAIGSDSMPFISSSRAEVLGYQLAEKVRQDACLNTLSSKRLPDVNNSDDQASSQQPQQQAQQPPLVGVWNFTDPAGKVNCNCVRHRKKLQGKVLAGKHGKSDKVDKFDRRLSRNSVPFHRRSPQMDDLLQFDVDRMMTQPSPQHLQQQQQPPNPAFCPTGNVTTSTAVTASSQGGVRSSTPIMSGGGGDVPTMDTPSSAPSPLDEPSAQQPNTNSSSMDPTMPTLSPHPPSKFGSDTSTGKGVGLGVNVTASAATTTATTGDTNQPSSMPSGTPSVSNVNTNGMVGVINVTNNGSSNGNGNATPLAMAGGGGSNNTITTSTPLTGATSLTVPGTVGSILTNNSNMTTSTTTSTTSNVNNSSNGALNGQVDNANKTEDPALISSLGIGCKNAVPGTTILPPPAVPGPLGMCESPQQFSWRSVTSKTESISHWVNSHQQRHHPVLDRQQQQADSKLFDTNLKRPSLPTKGSDSDSEQGMDALYDFDSLNNWISLPLKKGRFESLGDSLSGDLIVASSSFPSHSRSTPILPSPSPPHPDPYEFSDEASKDPKTLTTRSRPSRDDMSRPSPLGRMDDDSRPSSRQGNTDLNIKEEVGNDLGQLASPLTPGGSLTRERDIRLMGPDRDLEQIFNSDTSSNDDDDGGAVDSGLGSKSTDDLRTSRMANGGLGIIPPLDLGRMYPTPPSHETNKSHSPETMTDVTTEGILTSGAPIGAGFHNTVESLAPPLVEPISSVKCDVFIPPMVTETVGAAKYSTVDLPSGRSSPLPALPEYKPNWSFVIPPMDAQAQRGHYGNLPSVENILSARTQCSGIDASPAIPYSNSQQRTPLSYEPTSPASNSSSYLNKTNYSIDNHGTNSQLPEANSLLLNVLLSDSILNLYRDHNFDSCTICVCNADINGSDVSVYVPDYSKTSSSGFKCTCAFSAAVNRRFGYDSGLFYEDEVEITCYRHDRYDHRKLPLTAQLDGTNKINGGLLSDKVEDISLPVMNHLLTQYGSPFLSCIGSHHINILQMASNMCYQPTSVDMLHLRDANDVVSQALEVARQAMDHCISGRFDDQLIRTPAMHKWPYLRGPSCIPANSQDIISCLKSLHPILQEAIQNKRVTRMWENTYKLQGPISWKDFHDLAGRGMEENHEPQPIPQFLVGHDKDWLSVSPYSIRFWDKQFLEPYGRMRDVLYVVVAPDNDFILQHVVSFFKELSTVYETCRLGRHCAINKPLRDGVLRVGKQAAAKLMDEPVEDWFNLIGDTPLASKLKLYAQVCKHNLGPILCQPNLEKSMFDQGSGSSHRVGQFKMPEPASSGGVGSASARPSTPDSQMSPSTASQGSQQGEDGKDGQGDGSSKDGIQVDGNEGPGSDDYNPDAPGIVIYLVDPFSYGHEGGDAGAGSISRLAMVGLLRCYQQMMLPDHLASNLSLQLVPLRTILEHKETATKLQTLKSIAFSVFTSCKWNLSHAITGRPLTGFGPAAAAEHYLKRKEGDITKLYSPPFVLASTKNRQNQIIEGKNDQSTVVFCGYCLSEDQRWLLAVCTDDKGELMEHTVINIEIPNRNRRKKASARQPGLQKLWDYILSVVSLTCLPTRLVIGRLGRMGHGELKGWSGLLNKKNLQTATRRLKDMCNQCSVLGPSEVPCVLSVCLVSMETHPSFQVIVDALKQEEKQSSSIPLQTPRDASVTHILVFPTSATAQVNSNPLQQDPQNDFGGNFLDDDVLQDFNSMGEDNLFFDIFGDNENAFDANNASPPGSPINNASRQNSHKINPLITLEQLSDPKNLLQQPLAMGYYISTAPPGPLPKWFWSACPENEFTSPHVFKSALHIHESSRHDDLLHKSDNKSKLHALDSHMTCDVLRYVLENYNSLSWLTFDPVLNDRRSCLPVHIVVLMQLYHALNAFV</sequence>
<organism evidence="14 15">
    <name type="scientific">Elysia crispata</name>
    <name type="common">lettuce slug</name>
    <dbReference type="NCBI Taxonomy" id="231223"/>
    <lineage>
        <taxon>Eukaryota</taxon>
        <taxon>Metazoa</taxon>
        <taxon>Spiralia</taxon>
        <taxon>Lophotrochozoa</taxon>
        <taxon>Mollusca</taxon>
        <taxon>Gastropoda</taxon>
        <taxon>Heterobranchia</taxon>
        <taxon>Euthyneura</taxon>
        <taxon>Panpulmonata</taxon>
        <taxon>Sacoglossa</taxon>
        <taxon>Placobranchoidea</taxon>
        <taxon>Plakobranchidae</taxon>
        <taxon>Elysia</taxon>
    </lineage>
</organism>
<dbReference type="EMBL" id="JAWDGP010001755">
    <property type="protein sequence ID" value="KAK3788521.1"/>
    <property type="molecule type" value="Genomic_DNA"/>
</dbReference>
<feature type="compositionally biased region" description="Low complexity" evidence="10">
    <location>
        <begin position="967"/>
        <end position="977"/>
    </location>
</feature>